<feature type="disulfide bond" evidence="10">
    <location>
        <begin position="364"/>
        <end position="374"/>
    </location>
</feature>
<feature type="disulfide bond" evidence="10">
    <location>
        <begin position="293"/>
        <end position="303"/>
    </location>
</feature>
<keyword evidence="7 12" id="KW-0732">Signal</keyword>
<dbReference type="GO" id="GO:0016055">
    <property type="term" value="P:Wnt signaling pathway"/>
    <property type="evidence" value="ECO:0007669"/>
    <property type="project" value="UniProtKB-KW"/>
</dbReference>
<gene>
    <name evidence="15" type="ORF">DNTS_023488</name>
</gene>
<evidence type="ECO:0000256" key="7">
    <source>
        <dbReference type="ARBA" id="ARBA00022729"/>
    </source>
</evidence>
<proteinExistence type="predicted"/>
<feature type="chain" id="PRO_5021773943" description="Wnt inhibitory factor 1" evidence="12">
    <location>
        <begin position="27"/>
        <end position="433"/>
    </location>
</feature>
<dbReference type="PROSITE" id="PS50814">
    <property type="entry name" value="WIF"/>
    <property type="match status" value="1"/>
</dbReference>
<keyword evidence="6" id="KW-0879">Wnt signaling pathway</keyword>
<feature type="disulfide bond" evidence="10">
    <location>
        <begin position="311"/>
        <end position="320"/>
    </location>
</feature>
<dbReference type="EMBL" id="SRMA01027233">
    <property type="protein sequence ID" value="TRY57540.1"/>
    <property type="molecule type" value="Genomic_DNA"/>
</dbReference>
<feature type="signal peptide" evidence="12">
    <location>
        <begin position="1"/>
        <end position="26"/>
    </location>
</feature>
<evidence type="ECO:0000256" key="10">
    <source>
        <dbReference type="PROSITE-ProRule" id="PRU00076"/>
    </source>
</evidence>
<evidence type="ECO:0000256" key="9">
    <source>
        <dbReference type="ARBA" id="ARBA00023180"/>
    </source>
</evidence>
<dbReference type="SMART" id="SM00469">
    <property type="entry name" value="WIF"/>
    <property type="match status" value="1"/>
</dbReference>
<dbReference type="Proteomes" id="UP000316079">
    <property type="component" value="Unassembled WGS sequence"/>
</dbReference>
<comment type="subcellular location">
    <subcellularLocation>
        <location evidence="2">Secreted</location>
    </subcellularLocation>
</comment>
<evidence type="ECO:0000256" key="4">
    <source>
        <dbReference type="ARBA" id="ARBA00022473"/>
    </source>
</evidence>
<feature type="domain" description="EGF-like" evidence="13">
    <location>
        <begin position="289"/>
        <end position="321"/>
    </location>
</feature>
<dbReference type="GO" id="GO:0009986">
    <property type="term" value="C:cell surface"/>
    <property type="evidence" value="ECO:0007669"/>
    <property type="project" value="TreeGrafter"/>
</dbReference>
<keyword evidence="8 10" id="KW-1015">Disulfide bond</keyword>
<dbReference type="Gene3D" id="2.60.40.2170">
    <property type="entry name" value="Wnt, WIF domain"/>
    <property type="match status" value="1"/>
</dbReference>
<dbReference type="PANTHER" id="PTHR14949">
    <property type="entry name" value="EGF-LIKE-DOMAIN, MULTIPLE 7, 8"/>
    <property type="match status" value="1"/>
</dbReference>
<evidence type="ECO:0000256" key="2">
    <source>
        <dbReference type="ARBA" id="ARBA00004613"/>
    </source>
</evidence>
<dbReference type="PRINTS" id="PR01901">
    <property type="entry name" value="WIFPROTEIN"/>
</dbReference>
<comment type="caution">
    <text evidence="15">The sequence shown here is derived from an EMBL/GenBank/DDBJ whole genome shotgun (WGS) entry which is preliminary data.</text>
</comment>
<dbReference type="GO" id="GO:0005102">
    <property type="term" value="F:signaling receptor binding"/>
    <property type="evidence" value="ECO:0007669"/>
    <property type="project" value="TreeGrafter"/>
</dbReference>
<keyword evidence="10" id="KW-0245">EGF-like domain</keyword>
<feature type="domain" description="EGF-like" evidence="13">
    <location>
        <begin position="360"/>
        <end position="392"/>
    </location>
</feature>
<sequence>MALRTHAVQLHVKTCFILLLGGLLEAAFEERGTMYMWIDANQARVLIGFEEDILIVSEGKMAPFTHDFRKAQQRMPAIPVNIQHVNFTWQATEQMIHGCMQRSYVNSMLKEQQGEVYGGKRERANSVPASVSFKDGRRGFRTKAEYFYEFQTLHSLDKDIMDDPTVNIPLLGSVPHKASVVQVGFPCRGDQDGVAAFEVTILVMDAGGNIILRTPHNAIFFKTCQRAKCPGGCRNGGYCNERQVCECQDGFYGIHCEKALCSPRCLNGGLCMSPGVCICPAGYFGPSCEKANCSTTCLNGGTCFHPGKCICAVGFEGLRCELSKFTSNESAFSVQKGNGGKCTGKNKCKCSKGYHGDLCSKAVCEPSCGAHGTCVEPNRCQCRDGWHGRHCNKRSRGGVSNSQRVSVTKHKSQPVVVKEAPRSSQLSETNYVV</sequence>
<comment type="function">
    <text evidence="1">Binds to WNT proteins and inhibits their activities. May be involved in mesoderm segmentation.</text>
</comment>
<dbReference type="PROSITE" id="PS00022">
    <property type="entry name" value="EGF_1"/>
    <property type="match status" value="2"/>
</dbReference>
<keyword evidence="16" id="KW-1185">Reference proteome</keyword>
<dbReference type="AlphaFoldDB" id="A0A553MWH4"/>
<dbReference type="SUPFAM" id="SSF57196">
    <property type="entry name" value="EGF/Laminin"/>
    <property type="match status" value="1"/>
</dbReference>
<dbReference type="InterPro" id="IPR050969">
    <property type="entry name" value="Dev_Signal_Modulators"/>
</dbReference>
<feature type="domain" description="EGF-like" evidence="13">
    <location>
        <begin position="225"/>
        <end position="257"/>
    </location>
</feature>
<evidence type="ECO:0000259" key="14">
    <source>
        <dbReference type="PROSITE" id="PS50814"/>
    </source>
</evidence>
<accession>A0A553MWH4</accession>
<dbReference type="InterPro" id="IPR003306">
    <property type="entry name" value="WIF"/>
</dbReference>
<evidence type="ECO:0000256" key="1">
    <source>
        <dbReference type="ARBA" id="ARBA00003309"/>
    </source>
</evidence>
<evidence type="ECO:0000259" key="13">
    <source>
        <dbReference type="PROSITE" id="PS50026"/>
    </source>
</evidence>
<reference evidence="15 16" key="1">
    <citation type="journal article" date="2019" name="Sci. Data">
        <title>Hybrid genome assembly and annotation of Danionella translucida.</title>
        <authorList>
            <person name="Kadobianskyi M."/>
            <person name="Schulze L."/>
            <person name="Schuelke M."/>
            <person name="Judkewitz B."/>
        </authorList>
    </citation>
    <scope>NUCLEOTIDE SEQUENCE [LARGE SCALE GENOMIC DNA]</scope>
    <source>
        <strain evidence="15 16">Bolton</strain>
    </source>
</reference>
<feature type="disulfide bond" evidence="10">
    <location>
        <begin position="247"/>
        <end position="256"/>
    </location>
</feature>
<dbReference type="Pfam" id="PF02019">
    <property type="entry name" value="WIF"/>
    <property type="match status" value="2"/>
</dbReference>
<dbReference type="PROSITE" id="PS01186">
    <property type="entry name" value="EGF_2"/>
    <property type="match status" value="2"/>
</dbReference>
<dbReference type="Gene3D" id="2.10.25.10">
    <property type="entry name" value="Laminin"/>
    <property type="match status" value="2"/>
</dbReference>
<keyword evidence="5" id="KW-0964">Secreted</keyword>
<dbReference type="STRING" id="623744.A0A553MWH4"/>
<evidence type="ECO:0000256" key="11">
    <source>
        <dbReference type="SAM" id="MobiDB-lite"/>
    </source>
</evidence>
<feature type="disulfide bond" evidence="10">
    <location>
        <begin position="229"/>
        <end position="239"/>
    </location>
</feature>
<organism evidence="15 16">
    <name type="scientific">Danionella cerebrum</name>
    <dbReference type="NCBI Taxonomy" id="2873325"/>
    <lineage>
        <taxon>Eukaryota</taxon>
        <taxon>Metazoa</taxon>
        <taxon>Chordata</taxon>
        <taxon>Craniata</taxon>
        <taxon>Vertebrata</taxon>
        <taxon>Euteleostomi</taxon>
        <taxon>Actinopterygii</taxon>
        <taxon>Neopterygii</taxon>
        <taxon>Teleostei</taxon>
        <taxon>Ostariophysi</taxon>
        <taxon>Cypriniformes</taxon>
        <taxon>Danionidae</taxon>
        <taxon>Danioninae</taxon>
        <taxon>Danionella</taxon>
    </lineage>
</organism>
<feature type="region of interest" description="Disordered" evidence="11">
    <location>
        <begin position="395"/>
        <end position="433"/>
    </location>
</feature>
<dbReference type="InterPro" id="IPR038677">
    <property type="entry name" value="WIF_sf"/>
</dbReference>
<protein>
    <recommendedName>
        <fullName evidence="3">Wnt inhibitory factor 1</fullName>
    </recommendedName>
</protein>
<dbReference type="GO" id="GO:0005576">
    <property type="term" value="C:extracellular region"/>
    <property type="evidence" value="ECO:0007669"/>
    <property type="project" value="UniProtKB-SubCell"/>
</dbReference>
<keyword evidence="9" id="KW-0325">Glycoprotein</keyword>
<dbReference type="InterPro" id="IPR000742">
    <property type="entry name" value="EGF"/>
</dbReference>
<dbReference type="Pfam" id="PF25024">
    <property type="entry name" value="EGF_TEN"/>
    <property type="match status" value="1"/>
</dbReference>
<evidence type="ECO:0000256" key="6">
    <source>
        <dbReference type="ARBA" id="ARBA00022687"/>
    </source>
</evidence>
<evidence type="ECO:0000256" key="5">
    <source>
        <dbReference type="ARBA" id="ARBA00022525"/>
    </source>
</evidence>
<evidence type="ECO:0000256" key="8">
    <source>
        <dbReference type="ARBA" id="ARBA00023157"/>
    </source>
</evidence>
<dbReference type="SMART" id="SM00181">
    <property type="entry name" value="EGF"/>
    <property type="match status" value="5"/>
</dbReference>
<keyword evidence="4" id="KW-0217">Developmental protein</keyword>
<dbReference type="InterPro" id="IPR013309">
    <property type="entry name" value="Wnt-inh"/>
</dbReference>
<name>A0A553MWH4_9TELE</name>
<dbReference type="PROSITE" id="PS50026">
    <property type="entry name" value="EGF_3"/>
    <property type="match status" value="3"/>
</dbReference>
<evidence type="ECO:0000256" key="12">
    <source>
        <dbReference type="SAM" id="SignalP"/>
    </source>
</evidence>
<comment type="caution">
    <text evidence="10">Lacks conserved residue(s) required for the propagation of feature annotation.</text>
</comment>
<dbReference type="OrthoDB" id="10266706at2759"/>
<evidence type="ECO:0000313" key="15">
    <source>
        <dbReference type="EMBL" id="TRY57540.1"/>
    </source>
</evidence>
<feature type="disulfide bond" evidence="10">
    <location>
        <begin position="382"/>
        <end position="391"/>
    </location>
</feature>
<evidence type="ECO:0000313" key="16">
    <source>
        <dbReference type="Proteomes" id="UP000316079"/>
    </source>
</evidence>
<dbReference type="FunFam" id="2.10.25.10:FF:000020">
    <property type="entry name" value="Latent-transforming growth factor beta-binding protein 1"/>
    <property type="match status" value="1"/>
</dbReference>
<feature type="compositionally biased region" description="Polar residues" evidence="11">
    <location>
        <begin position="422"/>
        <end position="433"/>
    </location>
</feature>
<feature type="domain" description="WIF" evidence="14">
    <location>
        <begin position="36"/>
        <end position="224"/>
    </location>
</feature>
<evidence type="ECO:0000256" key="3">
    <source>
        <dbReference type="ARBA" id="ARBA00013854"/>
    </source>
</evidence>
<dbReference type="PANTHER" id="PTHR14949:SF32">
    <property type="entry name" value="WNT INHIBITORY FACTOR 1"/>
    <property type="match status" value="1"/>
</dbReference>